<dbReference type="InterPro" id="IPR050117">
    <property type="entry name" value="MAPK"/>
</dbReference>
<evidence type="ECO:0000313" key="10">
    <source>
        <dbReference type="EMBL" id="CCF73394.1"/>
    </source>
</evidence>
<evidence type="ECO:0000256" key="7">
    <source>
        <dbReference type="RuleBase" id="RU361165"/>
    </source>
</evidence>
<dbReference type="Pfam" id="PF00069">
    <property type="entry name" value="Pkinase"/>
    <property type="match status" value="2"/>
</dbReference>
<evidence type="ECO:0000256" key="4">
    <source>
        <dbReference type="ARBA" id="ARBA00022777"/>
    </source>
</evidence>
<dbReference type="InterPro" id="IPR000719">
    <property type="entry name" value="Prot_kinase_dom"/>
</dbReference>
<proteinExistence type="inferred from homology"/>
<dbReference type="Proteomes" id="UP000002899">
    <property type="component" value="Chromosome II"/>
</dbReference>
<keyword evidence="7" id="KW-0460">Magnesium</keyword>
<comment type="similarity">
    <text evidence="7">Belongs to the protein kinase superfamily. Ser/Thr protein kinase family. MAP kinase subfamily.</text>
</comment>
<dbReference type="OMA" id="ANWEVGT"/>
<dbReference type="EMBL" id="FO082872">
    <property type="protein sequence ID" value="CCF73394.1"/>
    <property type="molecule type" value="Genomic_DNA"/>
</dbReference>
<protein>
    <recommendedName>
        <fullName evidence="7">Mitogen-activated protein kinase</fullName>
        <ecNumber evidence="7">2.7.11.24</ecNumber>
    </recommendedName>
</protein>
<reference evidence="10 11" key="2">
    <citation type="journal article" date="2013" name="PLoS ONE">
        <title>Whole genome mapping and re-organization of the nuclear and mitochondrial genomes of Babesia microti isolates.</title>
        <authorList>
            <person name="Cornillot E."/>
            <person name="Dassouli A."/>
            <person name="Garg A."/>
            <person name="Pachikara N."/>
            <person name="Randazzo S."/>
            <person name="Depoix D."/>
            <person name="Carcy B."/>
            <person name="Delbecq S."/>
            <person name="Frutos R."/>
            <person name="Silva J.C."/>
            <person name="Sutton R."/>
            <person name="Krause P.J."/>
            <person name="Mamoun C.B."/>
        </authorList>
    </citation>
    <scope>NUCLEOTIDE SEQUENCE [LARGE SCALE GENOMIC DNA]</scope>
    <source>
        <strain evidence="10 11">RI</strain>
    </source>
</reference>
<feature type="region of interest" description="Disordered" evidence="8">
    <location>
        <begin position="1"/>
        <end position="26"/>
    </location>
</feature>
<evidence type="ECO:0000256" key="5">
    <source>
        <dbReference type="ARBA" id="ARBA00022840"/>
    </source>
</evidence>
<comment type="catalytic activity">
    <reaction evidence="7">
        <text>L-threonyl-[protein] + ATP = O-phospho-L-threonyl-[protein] + ADP + H(+)</text>
        <dbReference type="Rhea" id="RHEA:46608"/>
        <dbReference type="Rhea" id="RHEA-COMP:11060"/>
        <dbReference type="Rhea" id="RHEA-COMP:11605"/>
        <dbReference type="ChEBI" id="CHEBI:15378"/>
        <dbReference type="ChEBI" id="CHEBI:30013"/>
        <dbReference type="ChEBI" id="CHEBI:30616"/>
        <dbReference type="ChEBI" id="CHEBI:61977"/>
        <dbReference type="ChEBI" id="CHEBI:456216"/>
        <dbReference type="EC" id="2.7.11.24"/>
    </reaction>
</comment>
<dbReference type="AlphaFoldDB" id="I7J9N1"/>
<dbReference type="PROSITE" id="PS00107">
    <property type="entry name" value="PROTEIN_KINASE_ATP"/>
    <property type="match status" value="1"/>
</dbReference>
<dbReference type="VEuPathDB" id="PiroplasmaDB:BMR1_02g01155"/>
<comment type="cofactor">
    <cofactor evidence="7">
        <name>Mg(2+)</name>
        <dbReference type="ChEBI" id="CHEBI:18420"/>
    </cofactor>
</comment>
<dbReference type="GeneID" id="24424018"/>
<dbReference type="PROSITE" id="PS50011">
    <property type="entry name" value="PROTEIN_KINASE_DOM"/>
    <property type="match status" value="1"/>
</dbReference>
<keyword evidence="2 7" id="KW-0808">Transferase</keyword>
<dbReference type="PROSITE" id="PS00108">
    <property type="entry name" value="PROTEIN_KINASE_ST"/>
    <property type="match status" value="1"/>
</dbReference>
<dbReference type="Gene3D" id="3.30.200.20">
    <property type="entry name" value="Phosphorylase Kinase, domain 1"/>
    <property type="match status" value="1"/>
</dbReference>
<keyword evidence="11" id="KW-1185">Reference proteome</keyword>
<evidence type="ECO:0000256" key="3">
    <source>
        <dbReference type="ARBA" id="ARBA00022741"/>
    </source>
</evidence>
<organism evidence="10 11">
    <name type="scientific">Babesia microti (strain RI)</name>
    <dbReference type="NCBI Taxonomy" id="1133968"/>
    <lineage>
        <taxon>Eukaryota</taxon>
        <taxon>Sar</taxon>
        <taxon>Alveolata</taxon>
        <taxon>Apicomplexa</taxon>
        <taxon>Aconoidasida</taxon>
        <taxon>Piroplasmida</taxon>
        <taxon>Babesiidae</taxon>
        <taxon>Babesia</taxon>
    </lineage>
</organism>
<keyword evidence="4 7" id="KW-0418">Kinase</keyword>
<accession>I7J9N1</accession>
<dbReference type="EC" id="2.7.11.24" evidence="7"/>
<dbReference type="InterPro" id="IPR003527">
    <property type="entry name" value="MAP_kinase_CS"/>
</dbReference>
<dbReference type="InterPro" id="IPR008271">
    <property type="entry name" value="Ser/Thr_kinase_AS"/>
</dbReference>
<dbReference type="PROSITE" id="PS01351">
    <property type="entry name" value="MAPK"/>
    <property type="match status" value="1"/>
</dbReference>
<feature type="domain" description="Protein kinase" evidence="9">
    <location>
        <begin position="107"/>
        <end position="479"/>
    </location>
</feature>
<keyword evidence="1 7" id="KW-0723">Serine/threonine-protein kinase</keyword>
<feature type="compositionally biased region" description="Polar residues" evidence="8">
    <location>
        <begin position="1"/>
        <end position="10"/>
    </location>
</feature>
<dbReference type="KEGG" id="bmic:BMR1_02g01155"/>
<keyword evidence="5 6" id="KW-0067">ATP-binding</keyword>
<dbReference type="FunFam" id="3.30.200.20:FF:000046">
    <property type="entry name" value="Mitogen-activated protein kinase"/>
    <property type="match status" value="1"/>
</dbReference>
<sequence>MDDFSVSNKPNCEIRRSDHEVQNKPAPLSRMSTAYYPSFADSMDKESLLDPNLDTEKNLKHTSYIHHSTGNIKDGSKYEAKPSQKFASNLDRNISKSKTTWNIPPRYELKRLIGSGSYGQVSKAYDSIENRYVAIKRIHKVFDDLVDCKRILREIAILNRLDHPNVVKLLDIIIPSNMETFDELYVVLEIADSDFKKLLRSSAFLTESHVRTLTYNLLVGVQYLHNMGIYHRDLKPANCLVNKDCSVKICDFGLARALSSKGCTFNSATSCTSDNSSIIDANDSIKLDTVTPKPDKNNSQSKTYKKQLTSHVVTRWYRAPEIILLQDEYTQAIDVWSIGCIFAELMNMIKENINSPSERSPLFPGSFCFPLSPDHKNDKKYRDANVNKNDILECNNQRDMDQLNMIFNVLGTPWEDEVECLEKEYVKKYIRMFPPRSGIDLTEKFKGSSPEAVDLLKHMLVFKPENRITISQALAHPFFDPIRNDQNFNTNISSTNACGDGSYDGEDGPCAWKKIHLPFNDSMDMTESELRREFLVEIRRFHPELIIHPSLENINV</sequence>
<evidence type="ECO:0000256" key="8">
    <source>
        <dbReference type="SAM" id="MobiDB-lite"/>
    </source>
</evidence>
<dbReference type="SMART" id="SM00220">
    <property type="entry name" value="S_TKc"/>
    <property type="match status" value="1"/>
</dbReference>
<evidence type="ECO:0000256" key="2">
    <source>
        <dbReference type="ARBA" id="ARBA00022679"/>
    </source>
</evidence>
<feature type="compositionally biased region" description="Basic and acidic residues" evidence="8">
    <location>
        <begin position="12"/>
        <end position="22"/>
    </location>
</feature>
<dbReference type="Gene3D" id="1.10.510.10">
    <property type="entry name" value="Transferase(Phosphotransferase) domain 1"/>
    <property type="match status" value="1"/>
</dbReference>
<gene>
    <name evidence="10" type="ORF">BMR1_02g01155</name>
</gene>
<evidence type="ECO:0000256" key="6">
    <source>
        <dbReference type="PROSITE-ProRule" id="PRU10141"/>
    </source>
</evidence>
<evidence type="ECO:0000259" key="9">
    <source>
        <dbReference type="PROSITE" id="PS50011"/>
    </source>
</evidence>
<dbReference type="GO" id="GO:0005524">
    <property type="term" value="F:ATP binding"/>
    <property type="evidence" value="ECO:0007669"/>
    <property type="project" value="UniProtKB-UniRule"/>
</dbReference>
<dbReference type="CDD" id="cd07834">
    <property type="entry name" value="STKc_MAPK"/>
    <property type="match status" value="1"/>
</dbReference>
<feature type="binding site" evidence="6">
    <location>
        <position position="136"/>
    </location>
    <ligand>
        <name>ATP</name>
        <dbReference type="ChEBI" id="CHEBI:30616"/>
    </ligand>
</feature>
<keyword evidence="3 6" id="KW-0547">Nucleotide-binding</keyword>
<dbReference type="SUPFAM" id="SSF56112">
    <property type="entry name" value="Protein kinase-like (PK-like)"/>
    <property type="match status" value="1"/>
</dbReference>
<dbReference type="OrthoDB" id="192887at2759"/>
<dbReference type="RefSeq" id="XP_012648003.1">
    <property type="nucleotide sequence ID" value="XM_012792549.1"/>
</dbReference>
<evidence type="ECO:0000313" key="11">
    <source>
        <dbReference type="Proteomes" id="UP000002899"/>
    </source>
</evidence>
<dbReference type="InterPro" id="IPR017441">
    <property type="entry name" value="Protein_kinase_ATP_BS"/>
</dbReference>
<dbReference type="PANTHER" id="PTHR24055">
    <property type="entry name" value="MITOGEN-ACTIVATED PROTEIN KINASE"/>
    <property type="match status" value="1"/>
</dbReference>
<comment type="activity regulation">
    <text evidence="7">Activated by threonine and tyrosine phosphorylation.</text>
</comment>
<dbReference type="InterPro" id="IPR011009">
    <property type="entry name" value="Kinase-like_dom_sf"/>
</dbReference>
<reference evidence="10 11" key="3">
    <citation type="journal article" date="2016" name="Sci. Rep.">
        <title>Genome-wide diversity and gene expression profiling of Babesia microti isolates identify polymorphic genes that mediate host-pathogen interactions.</title>
        <authorList>
            <person name="Silva J.C."/>
            <person name="Cornillot E."/>
            <person name="McCracken C."/>
            <person name="Usmani-Brown S."/>
            <person name="Dwivedi A."/>
            <person name="Ifeonu O.O."/>
            <person name="Crabtree J."/>
            <person name="Gotia H.T."/>
            <person name="Virji A.Z."/>
            <person name="Reynes C."/>
            <person name="Colinge J."/>
            <person name="Kumar V."/>
            <person name="Lawres L."/>
            <person name="Pazzi J.E."/>
            <person name="Pablo J.V."/>
            <person name="Hung C."/>
            <person name="Brancato J."/>
            <person name="Kumari P."/>
            <person name="Orvis J."/>
            <person name="Tretina K."/>
            <person name="Chibucos M."/>
            <person name="Ott S."/>
            <person name="Sadzewicz L."/>
            <person name="Sengamalay N."/>
            <person name="Shetty A.C."/>
            <person name="Su Q."/>
            <person name="Tallon L."/>
            <person name="Fraser C.M."/>
            <person name="Frutos R."/>
            <person name="Molina D.M."/>
            <person name="Krause P.J."/>
            <person name="Ben Mamoun C."/>
        </authorList>
    </citation>
    <scope>NUCLEOTIDE SEQUENCE [LARGE SCALE GENOMIC DNA]</scope>
    <source>
        <strain evidence="10 11">RI</strain>
    </source>
</reference>
<evidence type="ECO:0000256" key="1">
    <source>
        <dbReference type="ARBA" id="ARBA00022527"/>
    </source>
</evidence>
<reference evidence="10 11" key="1">
    <citation type="journal article" date="2012" name="Nucleic Acids Res.">
        <title>Sequencing of the smallest Apicomplexan genome from the human pathogen Babesia microti.</title>
        <authorList>
            <person name="Cornillot E."/>
            <person name="Hadj-Kaddour K."/>
            <person name="Dassouli A."/>
            <person name="Noel B."/>
            <person name="Ranwez V."/>
            <person name="Vacherie B."/>
            <person name="Augagneur Y."/>
            <person name="Bres V."/>
            <person name="Duclos A."/>
            <person name="Randazzo S."/>
            <person name="Carcy B."/>
            <person name="Debierre-Grockiego F."/>
            <person name="Delbecq S."/>
            <person name="Moubri-Menage K."/>
            <person name="Shams-Eldin H."/>
            <person name="Usmani-Brown S."/>
            <person name="Bringaud F."/>
            <person name="Wincker P."/>
            <person name="Vivares C.P."/>
            <person name="Schwarz R.T."/>
            <person name="Schetters T.P."/>
            <person name="Krause P.J."/>
            <person name="Gorenflot A."/>
            <person name="Berry V."/>
            <person name="Barbe V."/>
            <person name="Ben Mamoun C."/>
        </authorList>
    </citation>
    <scope>NUCLEOTIDE SEQUENCE [LARGE SCALE GENOMIC DNA]</scope>
    <source>
        <strain evidence="10 11">RI</strain>
    </source>
</reference>
<dbReference type="GO" id="GO:0004707">
    <property type="term" value="F:MAP kinase activity"/>
    <property type="evidence" value="ECO:0007669"/>
    <property type="project" value="UniProtKB-EC"/>
</dbReference>
<name>I7J9N1_BABMR</name>